<dbReference type="EMBL" id="SPMZ01000038">
    <property type="protein sequence ID" value="NMQ20120.1"/>
    <property type="molecule type" value="Genomic_DNA"/>
</dbReference>
<dbReference type="InterPro" id="IPR029024">
    <property type="entry name" value="TerB-like"/>
</dbReference>
<evidence type="ECO:0000313" key="4">
    <source>
        <dbReference type="EMBL" id="NMQ20120.1"/>
    </source>
</evidence>
<keyword evidence="5" id="KW-1185">Reference proteome</keyword>
<dbReference type="PRINTS" id="PR00625">
    <property type="entry name" value="JDOMAIN"/>
</dbReference>
<evidence type="ECO:0000256" key="1">
    <source>
        <dbReference type="ARBA" id="ARBA00023186"/>
    </source>
</evidence>
<comment type="caution">
    <text evidence="4">The sequence shown here is derived from an EMBL/GenBank/DDBJ whole genome shotgun (WGS) entry which is preliminary data.</text>
</comment>
<dbReference type="InterPro" id="IPR050817">
    <property type="entry name" value="DjlA_DnaK_co-chaperone"/>
</dbReference>
<name>A0ABX1TNX5_9GAMM</name>
<gene>
    <name evidence="4" type="primary">djlA</name>
    <name evidence="4" type="ORF">E4P82_13475</name>
</gene>
<dbReference type="Gene3D" id="1.10.287.110">
    <property type="entry name" value="DnaJ domain"/>
    <property type="match status" value="1"/>
</dbReference>
<dbReference type="Proteomes" id="UP000760480">
    <property type="component" value="Unassembled WGS sequence"/>
</dbReference>
<keyword evidence="1" id="KW-0143">Chaperone</keyword>
<feature type="compositionally biased region" description="Basic and acidic residues" evidence="2">
    <location>
        <begin position="181"/>
        <end position="194"/>
    </location>
</feature>
<dbReference type="SUPFAM" id="SSF46565">
    <property type="entry name" value="Chaperone J-domain"/>
    <property type="match status" value="1"/>
</dbReference>
<sequence>MMGGPVGALLGAAVGHNFDQAQSQGKRATVPPERGNSQEHIQDTFHSTAFQLMGHIAKADGRVSDREIATARAIMDRLRLNAGQRQAAINDFTAGKQPDFDLDAMLKAFQRACRGRPAFLQPLLELLLNVAYADDDLHPHTHARLLYITDRLGVHRLQFEALHALFRAQRWAQRQNQDGGGKTHDHRQTHDRRPTTAVGSLTQAYAVLGLQREASPDAIKLAYRRLLKQHHPDKLAGRNASLAELARATEKTRELTAAYDRIREARGF</sequence>
<proteinExistence type="predicted"/>
<dbReference type="Gene3D" id="1.10.3680.10">
    <property type="entry name" value="TerB-like"/>
    <property type="match status" value="1"/>
</dbReference>
<dbReference type="SUPFAM" id="SSF158682">
    <property type="entry name" value="TerB-like"/>
    <property type="match status" value="1"/>
</dbReference>
<organism evidence="4 5">
    <name type="scientific">Candidatus Competibacter phosphatis</name>
    <dbReference type="NCBI Taxonomy" id="221280"/>
    <lineage>
        <taxon>Bacteria</taxon>
        <taxon>Pseudomonadati</taxon>
        <taxon>Pseudomonadota</taxon>
        <taxon>Gammaproteobacteria</taxon>
        <taxon>Candidatus Competibacteraceae</taxon>
        <taxon>Candidatus Competibacter</taxon>
    </lineage>
</organism>
<feature type="region of interest" description="Disordered" evidence="2">
    <location>
        <begin position="173"/>
        <end position="196"/>
    </location>
</feature>
<dbReference type="Pfam" id="PF05099">
    <property type="entry name" value="TerB"/>
    <property type="match status" value="1"/>
</dbReference>
<dbReference type="CDD" id="cd06257">
    <property type="entry name" value="DnaJ"/>
    <property type="match status" value="1"/>
</dbReference>
<dbReference type="PROSITE" id="PS50076">
    <property type="entry name" value="DNAJ_2"/>
    <property type="match status" value="1"/>
</dbReference>
<accession>A0ABX1TNX5</accession>
<dbReference type="InterPro" id="IPR001623">
    <property type="entry name" value="DnaJ_domain"/>
</dbReference>
<evidence type="ECO:0000256" key="2">
    <source>
        <dbReference type="SAM" id="MobiDB-lite"/>
    </source>
</evidence>
<dbReference type="SMART" id="SM00271">
    <property type="entry name" value="DnaJ"/>
    <property type="match status" value="1"/>
</dbReference>
<dbReference type="InterPro" id="IPR036869">
    <property type="entry name" value="J_dom_sf"/>
</dbReference>
<protein>
    <submittedName>
        <fullName evidence="4">Co-chaperone DjlA</fullName>
    </submittedName>
</protein>
<reference evidence="4 5" key="1">
    <citation type="submission" date="2019-03" db="EMBL/GenBank/DDBJ databases">
        <title>Metabolic reconstructions from genomes of highly enriched 'Candidatus Accumulibacter' and 'Candidatus Competibacter' bioreactor populations.</title>
        <authorList>
            <person name="Annavajhala M.K."/>
            <person name="Welles L."/>
            <person name="Abbas B."/>
            <person name="Sorokin D."/>
            <person name="Park H."/>
            <person name="Van Loosdrecht M."/>
            <person name="Chandran K."/>
        </authorList>
    </citation>
    <scope>NUCLEOTIDE SEQUENCE [LARGE SCALE GENOMIC DNA]</scope>
    <source>
        <strain evidence="4 5">SBR_G</strain>
    </source>
</reference>
<dbReference type="NCBIfam" id="NF006948">
    <property type="entry name" value="PRK09430.1"/>
    <property type="match status" value="1"/>
</dbReference>
<evidence type="ECO:0000259" key="3">
    <source>
        <dbReference type="PROSITE" id="PS50076"/>
    </source>
</evidence>
<dbReference type="PANTHER" id="PTHR24074">
    <property type="entry name" value="CO-CHAPERONE PROTEIN DJLA"/>
    <property type="match status" value="1"/>
</dbReference>
<dbReference type="CDD" id="cd07316">
    <property type="entry name" value="terB_like_DjlA"/>
    <property type="match status" value="1"/>
</dbReference>
<feature type="domain" description="J" evidence="3">
    <location>
        <begin position="203"/>
        <end position="267"/>
    </location>
</feature>
<dbReference type="InterPro" id="IPR007791">
    <property type="entry name" value="DjlA_N"/>
</dbReference>
<dbReference type="Pfam" id="PF00226">
    <property type="entry name" value="DnaJ"/>
    <property type="match status" value="1"/>
</dbReference>
<evidence type="ECO:0000313" key="5">
    <source>
        <dbReference type="Proteomes" id="UP000760480"/>
    </source>
</evidence>